<evidence type="ECO:0000313" key="2">
    <source>
        <dbReference type="Proteomes" id="UP000831701"/>
    </source>
</evidence>
<reference evidence="1" key="1">
    <citation type="submission" date="2022-04" db="EMBL/GenBank/DDBJ databases">
        <title>Jade perch genome.</title>
        <authorList>
            <person name="Chao B."/>
        </authorList>
    </citation>
    <scope>NUCLEOTIDE SEQUENCE</scope>
    <source>
        <strain evidence="1">CB-2022</strain>
    </source>
</reference>
<evidence type="ECO:0000313" key="1">
    <source>
        <dbReference type="EMBL" id="KAI3352194.1"/>
    </source>
</evidence>
<dbReference type="EMBL" id="CM041553">
    <property type="protein sequence ID" value="KAI3352194.1"/>
    <property type="molecule type" value="Genomic_DNA"/>
</dbReference>
<name>A0ACB8V9R1_9TELE</name>
<sequence>MAKTKELSKDTRNKIVDLHQAGKTESAIVVCVASTCLYDLPTTPGHAPDEVADRSPEGSPPRPGLKHPPTPGQSVVWCNVALVDGARHDVPDVLNWIQVWGTGGPVHSINAFVLQELLTHSSHMSFLTTYVRMLFVDFSSAFNTVIPDKLTLKLHNLGLPSSLCHWIRDFLTNKPQVVRIGDNTSSTLVLSTGTPQGCMLSPALFTLFTSDCSAINSTNTIVKFADDTTVVGLIIGQ</sequence>
<keyword evidence="2" id="KW-1185">Reference proteome</keyword>
<comment type="caution">
    <text evidence="1">The sequence shown here is derived from an EMBL/GenBank/DDBJ whole genome shotgun (WGS) entry which is preliminary data.</text>
</comment>
<organism evidence="1 2">
    <name type="scientific">Scortum barcoo</name>
    <name type="common">barcoo grunter</name>
    <dbReference type="NCBI Taxonomy" id="214431"/>
    <lineage>
        <taxon>Eukaryota</taxon>
        <taxon>Metazoa</taxon>
        <taxon>Chordata</taxon>
        <taxon>Craniata</taxon>
        <taxon>Vertebrata</taxon>
        <taxon>Euteleostomi</taxon>
        <taxon>Actinopterygii</taxon>
        <taxon>Neopterygii</taxon>
        <taxon>Teleostei</taxon>
        <taxon>Neoteleostei</taxon>
        <taxon>Acanthomorphata</taxon>
        <taxon>Eupercaria</taxon>
        <taxon>Centrarchiformes</taxon>
        <taxon>Terapontoidei</taxon>
        <taxon>Terapontidae</taxon>
        <taxon>Scortum</taxon>
    </lineage>
</organism>
<protein>
    <submittedName>
        <fullName evidence="1">Uncharacterized protein</fullName>
    </submittedName>
</protein>
<dbReference type="Proteomes" id="UP000831701">
    <property type="component" value="Chromosome 23"/>
</dbReference>
<accession>A0ACB8V9R1</accession>
<gene>
    <name evidence="1" type="ORF">L3Q82_005162</name>
</gene>
<proteinExistence type="predicted"/>